<organism evidence="4 5">
    <name type="scientific">Rhizophagus irregularis</name>
    <dbReference type="NCBI Taxonomy" id="588596"/>
    <lineage>
        <taxon>Eukaryota</taxon>
        <taxon>Fungi</taxon>
        <taxon>Fungi incertae sedis</taxon>
        <taxon>Mucoromycota</taxon>
        <taxon>Glomeromycotina</taxon>
        <taxon>Glomeromycetes</taxon>
        <taxon>Glomerales</taxon>
        <taxon>Glomeraceae</taxon>
        <taxon>Rhizophagus</taxon>
    </lineage>
</organism>
<dbReference type="VEuPathDB" id="FungiDB:RhiirFUN_004594"/>
<dbReference type="GO" id="GO:0006338">
    <property type="term" value="P:chromatin remodeling"/>
    <property type="evidence" value="ECO:0007669"/>
    <property type="project" value="InterPro"/>
</dbReference>
<proteinExistence type="predicted"/>
<feature type="domain" description="SWI/SNF and RSC complexes subunit Ssr4 C-terminal" evidence="3">
    <location>
        <begin position="276"/>
        <end position="320"/>
    </location>
</feature>
<dbReference type="InterPro" id="IPR046464">
    <property type="entry name" value="SWI-SNF_Ssr4_C"/>
</dbReference>
<accession>A0A915YU59</accession>
<dbReference type="EMBL" id="CAGKOT010000004">
    <property type="protein sequence ID" value="CAB5336571.1"/>
    <property type="molecule type" value="Genomic_DNA"/>
</dbReference>
<evidence type="ECO:0000313" key="5">
    <source>
        <dbReference type="Proteomes" id="UP000684084"/>
    </source>
</evidence>
<feature type="compositionally biased region" description="Low complexity" evidence="1">
    <location>
        <begin position="239"/>
        <end position="249"/>
    </location>
</feature>
<feature type="compositionally biased region" description="Polar residues" evidence="1">
    <location>
        <begin position="220"/>
        <end position="233"/>
    </location>
</feature>
<dbReference type="Proteomes" id="UP000684084">
    <property type="component" value="Unassembled WGS sequence"/>
</dbReference>
<dbReference type="OrthoDB" id="5321006at2759"/>
<evidence type="ECO:0000259" key="2">
    <source>
        <dbReference type="Pfam" id="PF08549"/>
    </source>
</evidence>
<dbReference type="InterPro" id="IPR013859">
    <property type="entry name" value="Ssr4_N"/>
</dbReference>
<reference evidence="4" key="1">
    <citation type="submission" date="2020-05" db="EMBL/GenBank/DDBJ databases">
        <authorList>
            <person name="Rincon C."/>
            <person name="Sanders R I."/>
            <person name="Robbins C."/>
            <person name="Chaturvedi A."/>
        </authorList>
    </citation>
    <scope>NUCLEOTIDE SEQUENCE</scope>
    <source>
        <strain evidence="4">CHB12</strain>
    </source>
</reference>
<comment type="caution">
    <text evidence="4">The sequence shown here is derived from an EMBL/GenBank/DDBJ whole genome shotgun (WGS) entry which is preliminary data.</text>
</comment>
<dbReference type="Pfam" id="PF20497">
    <property type="entry name" value="SWI-SNF_Ssr4_C"/>
    <property type="match status" value="1"/>
</dbReference>
<dbReference type="AlphaFoldDB" id="A0A915YU59"/>
<name>A0A915YU59_9GLOM</name>
<protein>
    <submittedName>
        <fullName evidence="4">Uncharacterized protein</fullName>
    </submittedName>
</protein>
<evidence type="ECO:0000259" key="3">
    <source>
        <dbReference type="Pfam" id="PF20497"/>
    </source>
</evidence>
<dbReference type="Pfam" id="PF08549">
    <property type="entry name" value="SWI-SNF_Ssr4_N"/>
    <property type="match status" value="1"/>
</dbReference>
<evidence type="ECO:0000313" key="4">
    <source>
        <dbReference type="EMBL" id="CAB5336571.1"/>
    </source>
</evidence>
<sequence length="580" mass="63923">MASVIPGGLKQSMQGMPFGSPSKDLFRLASIDYKPLLEVTPTYVADILSRSTNALSSINFTHSIIDKPQGGQIFLISLSPNAEVPSDGYFYPDPEVTHKMPLPDGRELLCMERQGFSPSDQVTSKIRRRYRFANDHQDLQLLHYSLSERRQQQIVPPFTRQHPTPNRYTMTPMAPMQASMSPYGRPPNAISPMTIQSPGPSSMHTPPSALGRGPVAGTPSPMSNSYVQFQTRVTGGQRGPQPGMPQTPTKSAGRRTKNAKNKAAAAAAAAAATAEEADEPSGDEIDNLKFREVAMSRYKRNHEYISDIFSAYSVSSIIPPNSVYQEKNIDELKQQLATHQADIDKLKNEHSEKIEVFKRQSNILSKSMTDLSKCNTVEELSKLQERTEKELDILIKPLNPVALIQIRDGPESDVEVESHNDLMQEDAISEELLMERNSEHEGLVELDQGLSTYEIGKDLVNTNELHDTSGIEGIEELEGLKNIQGIQGIEGIEGIEGIGRIDTGLNENNLQGYFSSANMPGLTNDPNLQLGGLTGDPNIEDHSNYTGLAISTNYGGDSSQMFNEYIHTPDEVMEDEVPLP</sequence>
<feature type="domain" description="SWI/SNF and RSC complexes subunit Ssr4 N-terminal" evidence="2">
    <location>
        <begin position="35"/>
        <end position="135"/>
    </location>
</feature>
<feature type="region of interest" description="Disordered" evidence="1">
    <location>
        <begin position="187"/>
        <end position="261"/>
    </location>
</feature>
<feature type="compositionally biased region" description="Polar residues" evidence="1">
    <location>
        <begin position="191"/>
        <end position="205"/>
    </location>
</feature>
<gene>
    <name evidence="4" type="ORF">CHRIB12_LOCUS3337</name>
</gene>
<evidence type="ECO:0000256" key="1">
    <source>
        <dbReference type="SAM" id="MobiDB-lite"/>
    </source>
</evidence>